<dbReference type="EMBL" id="CP033165">
    <property type="protein sequence ID" value="QGH01263.1"/>
    <property type="molecule type" value="Genomic_DNA"/>
</dbReference>
<dbReference type="AlphaFoldDB" id="A0A9X7X7L2"/>
<evidence type="ECO:0000313" key="1">
    <source>
        <dbReference type="EMBL" id="QGH01263.1"/>
    </source>
</evidence>
<name>A0A9X7X7L2_STRDY</name>
<dbReference type="Proteomes" id="UP000347383">
    <property type="component" value="Chromosome"/>
</dbReference>
<protein>
    <recommendedName>
        <fullName evidence="3">Apea-like HEPN domain-containing protein</fullName>
    </recommendedName>
</protein>
<reference evidence="1 2" key="1">
    <citation type="submission" date="2018-10" db="EMBL/GenBank/DDBJ databases">
        <title>Comparative Genomics Analysis of the Streptococcus dysgalactiae subspecies dysgalactiae.</title>
        <authorList>
            <person name="Koh T.H."/>
            <person name="Abdul Rahman N."/>
            <person name="Sessions O.M."/>
        </authorList>
    </citation>
    <scope>NUCLEOTIDE SEQUENCE [LARGE SCALE GENOMIC DNA]</scope>
    <source>
        <strain evidence="1 2">DB60705-15</strain>
    </source>
</reference>
<evidence type="ECO:0008006" key="3">
    <source>
        <dbReference type="Google" id="ProtNLM"/>
    </source>
</evidence>
<sequence>MTLDDFKSDELYSDLLIYWYNKWDIICSNIKSGSIGTEVINIRIIIKDIINEYELNSFKSEQNRKVYIKLIQEQQKKIFLNNYKDQLKLLKNELENKKSDKINCYIIAKELEKELDGFTIRKIIFSKIYDLLREKKNDISTREKLSGLTKELILDLLTIGISIEDIEKEFKSYFQTYLLSNDGSIIFLYEYPKSIKSNNEIKSYIDNITLEKRLEKLKQSLDYQEEDYQIIFPLFGVKIFSSVTYQNMEIYNPKVSSFEDEIQFENTMLTNDNSQNYADCHVKVNVSSLSLNSALNEAKRQLDILISLINIEYSNKYFEVYSDGSYQIFKDNKISSMSILPSNKYRDTNIRLSSTHANPFKIDSEAMKIIDKYDRVFDLLTNRKMVKEITTLKNVINYIEKSKYLSNEERLLNSWIIIEGLSLLAKQENDSIPQFIKKTISNFTILNYSNLELNKIFYGVADEYLGANFTPRNPNIKDDFAKKLYLNYAYSKSIKKPIKPLYDNLEKCKDIVNDIDLKDNIVKMLGYFNDNKIALEILNRKKEVVILSIDYIYKCRNQIVHNGYIDVNIIPYIVNYSESYAKSLFFEIIELYSMEIYNLKEEFIKQNYKIELLLQHLSNNNIDIFNYK</sequence>
<gene>
    <name evidence="1" type="ORF">EA457_01145</name>
</gene>
<organism evidence="1 2">
    <name type="scientific">Streptococcus dysgalactiae subsp. dysgalactiae</name>
    <dbReference type="NCBI Taxonomy" id="99822"/>
    <lineage>
        <taxon>Bacteria</taxon>
        <taxon>Bacillati</taxon>
        <taxon>Bacillota</taxon>
        <taxon>Bacilli</taxon>
        <taxon>Lactobacillales</taxon>
        <taxon>Streptococcaceae</taxon>
        <taxon>Streptococcus</taxon>
    </lineage>
</organism>
<accession>A0A9X7X7L2</accession>
<proteinExistence type="predicted"/>
<dbReference type="RefSeq" id="WP_155778328.1">
    <property type="nucleotide sequence ID" value="NZ_CP033165.1"/>
</dbReference>
<evidence type="ECO:0000313" key="2">
    <source>
        <dbReference type="Proteomes" id="UP000347383"/>
    </source>
</evidence>